<comment type="caution">
    <text evidence="2">The sequence shown here is derived from an EMBL/GenBank/DDBJ whole genome shotgun (WGS) entry which is preliminary data.</text>
</comment>
<evidence type="ECO:0000256" key="1">
    <source>
        <dbReference type="SAM" id="MobiDB-lite"/>
    </source>
</evidence>
<feature type="region of interest" description="Disordered" evidence="1">
    <location>
        <begin position="72"/>
        <end position="100"/>
    </location>
</feature>
<protein>
    <submittedName>
        <fullName evidence="2">Uncharacterized protein</fullName>
    </submittedName>
</protein>
<dbReference type="AlphaFoldDB" id="A0A1Y1ZNE9"/>
<evidence type="ECO:0000313" key="2">
    <source>
        <dbReference type="EMBL" id="ORY11756.1"/>
    </source>
</evidence>
<gene>
    <name evidence="2" type="ORF">BCR34DRAFT_317416</name>
</gene>
<dbReference type="Proteomes" id="UP000193144">
    <property type="component" value="Unassembled WGS sequence"/>
</dbReference>
<accession>A0A1Y1ZNE9</accession>
<name>A0A1Y1ZNE9_9PLEO</name>
<proteinExistence type="predicted"/>
<dbReference type="EMBL" id="MCFA01000058">
    <property type="protein sequence ID" value="ORY11756.1"/>
    <property type="molecule type" value="Genomic_DNA"/>
</dbReference>
<keyword evidence="3" id="KW-1185">Reference proteome</keyword>
<organism evidence="2 3">
    <name type="scientific">Clohesyomyces aquaticus</name>
    <dbReference type="NCBI Taxonomy" id="1231657"/>
    <lineage>
        <taxon>Eukaryota</taxon>
        <taxon>Fungi</taxon>
        <taxon>Dikarya</taxon>
        <taxon>Ascomycota</taxon>
        <taxon>Pezizomycotina</taxon>
        <taxon>Dothideomycetes</taxon>
        <taxon>Pleosporomycetidae</taxon>
        <taxon>Pleosporales</taxon>
        <taxon>Lindgomycetaceae</taxon>
        <taxon>Clohesyomyces</taxon>
    </lineage>
</organism>
<reference evidence="2 3" key="1">
    <citation type="submission" date="2016-07" db="EMBL/GenBank/DDBJ databases">
        <title>Pervasive Adenine N6-methylation of Active Genes in Fungi.</title>
        <authorList>
            <consortium name="DOE Joint Genome Institute"/>
            <person name="Mondo S.J."/>
            <person name="Dannebaum R.O."/>
            <person name="Kuo R.C."/>
            <person name="Labutti K."/>
            <person name="Haridas S."/>
            <person name="Kuo A."/>
            <person name="Salamov A."/>
            <person name="Ahrendt S.R."/>
            <person name="Lipzen A."/>
            <person name="Sullivan W."/>
            <person name="Andreopoulos W.B."/>
            <person name="Clum A."/>
            <person name="Lindquist E."/>
            <person name="Daum C."/>
            <person name="Ramamoorthy G.K."/>
            <person name="Gryganskyi A."/>
            <person name="Culley D."/>
            <person name="Magnuson J.K."/>
            <person name="James T.Y."/>
            <person name="O'Malley M.A."/>
            <person name="Stajich J.E."/>
            <person name="Spatafora J.W."/>
            <person name="Visel A."/>
            <person name="Grigoriev I.V."/>
        </authorList>
    </citation>
    <scope>NUCLEOTIDE SEQUENCE [LARGE SCALE GENOMIC DNA]</scope>
    <source>
        <strain evidence="2 3">CBS 115471</strain>
    </source>
</reference>
<evidence type="ECO:0000313" key="3">
    <source>
        <dbReference type="Proteomes" id="UP000193144"/>
    </source>
</evidence>
<sequence length="224" mass="24305">MTRRPNRQPLQAPYQLASSDFATAPIERHPDGVFGAYSAISPPRAAYALSNVFSTLSLGHDRVGHSRGLVLTPGASATPQVPNSRTLPPAGEEPSHLPSSFSSVHPGVDMQTLLARSDHPPANFYFNTGCAPHSSRALHGIQRLKSRTSTVLVPLHKSTPPQINPSTRKPCHSCPCLSLPLLPWHFVLDAGMAMRSSVAWIPNLQSGIRLVLRLGPIRRLERCL</sequence>
<feature type="compositionally biased region" description="Polar residues" evidence="1">
    <location>
        <begin position="75"/>
        <end position="86"/>
    </location>
</feature>